<gene>
    <name evidence="2" type="ORF">AMTR_s00045p00089930</name>
</gene>
<keyword evidence="1" id="KW-1133">Transmembrane helix</keyword>
<dbReference type="HOGENOM" id="CLU_520105_0_0_1"/>
<name>W1NWI4_AMBTC</name>
<dbReference type="PANTHER" id="PTHR31170">
    <property type="entry name" value="BNAC04G53230D PROTEIN"/>
    <property type="match status" value="1"/>
</dbReference>
<dbReference type="PANTHER" id="PTHR31170:SF25">
    <property type="entry name" value="BNAA09G04570D PROTEIN"/>
    <property type="match status" value="1"/>
</dbReference>
<dbReference type="AlphaFoldDB" id="W1NWI4"/>
<accession>W1NWI4</accession>
<dbReference type="InterPro" id="IPR004158">
    <property type="entry name" value="DUF247_pln"/>
</dbReference>
<keyword evidence="1" id="KW-0472">Membrane</keyword>
<proteinExistence type="predicted"/>
<feature type="transmembrane region" description="Helical" evidence="1">
    <location>
        <begin position="492"/>
        <end position="518"/>
    </location>
</feature>
<dbReference type="EMBL" id="KI394661">
    <property type="protein sequence ID" value="ERN02002.1"/>
    <property type="molecule type" value="Genomic_DNA"/>
</dbReference>
<evidence type="ECO:0000256" key="1">
    <source>
        <dbReference type="SAM" id="Phobius"/>
    </source>
</evidence>
<dbReference type="OrthoDB" id="906165at2759"/>
<protein>
    <submittedName>
        <fullName evidence="2">Uncharacterized protein</fullName>
    </submittedName>
</protein>
<keyword evidence="1" id="KW-0812">Transmembrane</keyword>
<dbReference type="Proteomes" id="UP000017836">
    <property type="component" value="Unassembled WGS sequence"/>
</dbReference>
<dbReference type="eggNOG" id="ENOG502QR4P">
    <property type="taxonomic scope" value="Eukaryota"/>
</dbReference>
<organism evidence="2 3">
    <name type="scientific">Amborella trichopoda</name>
    <dbReference type="NCBI Taxonomy" id="13333"/>
    <lineage>
        <taxon>Eukaryota</taxon>
        <taxon>Viridiplantae</taxon>
        <taxon>Streptophyta</taxon>
        <taxon>Embryophyta</taxon>
        <taxon>Tracheophyta</taxon>
        <taxon>Spermatophyta</taxon>
        <taxon>Magnoliopsida</taxon>
        <taxon>Amborellales</taxon>
        <taxon>Amborellaceae</taxon>
        <taxon>Amborella</taxon>
    </lineage>
</organism>
<dbReference type="Gramene" id="ERN02002">
    <property type="protein sequence ID" value="ERN02002"/>
    <property type="gene ID" value="AMTR_s00045p00089930"/>
</dbReference>
<reference evidence="3" key="1">
    <citation type="journal article" date="2013" name="Science">
        <title>The Amborella genome and the evolution of flowering plants.</title>
        <authorList>
            <consortium name="Amborella Genome Project"/>
        </authorList>
    </citation>
    <scope>NUCLEOTIDE SEQUENCE [LARGE SCALE GENOMIC DNA]</scope>
</reference>
<dbReference type="KEGG" id="atr:18430102"/>
<evidence type="ECO:0000313" key="2">
    <source>
        <dbReference type="EMBL" id="ERN02002.1"/>
    </source>
</evidence>
<keyword evidence="3" id="KW-1185">Reference proteome</keyword>
<dbReference type="OMA" id="RTWEHAT"/>
<sequence>MAEGSRQEKDSDERTLWTWVQKNPLNLSTRRTWEHATDVIIDVNIDSQSTNSNDPATISGATLEKTPCIVPLERPRIHRLPDEIRNSNRKAYTPSSLRLGPLHREKCIPEEGQKLAALDCVLRRTGKSKEYYMEALGEHYDQIVASYEGLDPCMSGGQLLERMVIDGFFVLEMMRVEFVGGFEKLDYPSDHPVFGAIVQAFHWPHAKRDMLLLENQIPFIALEALKAAESREEPSLCVLVFWFLESIHDGSSEPDMYEGAFHLLDALHRKLTGSPGHPHHTRVTLIDLVCSAIQGGLRIINNKILGSKDFEIRIDNFWRKSNILSNDRKMAKPAKKEVSLVSSRAGRMTRVGELKIKGIKVIGSDTCSLMAMDFCQGIHLGATLTLPLLVVSDIMEVLLHNLVLHELLHPSLEYKVISYVRFMRDLVRTTEDVQLLCSKKVLVNELEGEIEVVLFFKGLCHFAVKATSEDTHEVHMLRRSINNYSQPMWTKWGMWVNTYFSAFFVLTLIQTIYAILAYHSKSSL</sequence>
<evidence type="ECO:0000313" key="3">
    <source>
        <dbReference type="Proteomes" id="UP000017836"/>
    </source>
</evidence>
<dbReference type="Pfam" id="PF03140">
    <property type="entry name" value="DUF247"/>
    <property type="match status" value="1"/>
</dbReference>